<comment type="caution">
    <text evidence="1">The sequence shown here is derived from an EMBL/GenBank/DDBJ whole genome shotgun (WGS) entry which is preliminary data.</text>
</comment>
<accession>A0A1F5G807</accession>
<dbReference type="STRING" id="1797714.A3D04_03120"/>
<evidence type="ECO:0000313" key="2">
    <source>
        <dbReference type="Proteomes" id="UP000177369"/>
    </source>
</evidence>
<proteinExistence type="predicted"/>
<dbReference type="Proteomes" id="UP000177369">
    <property type="component" value="Unassembled WGS sequence"/>
</dbReference>
<evidence type="ECO:0000313" key="1">
    <source>
        <dbReference type="EMBL" id="OGD88023.1"/>
    </source>
</evidence>
<organism evidence="1 2">
    <name type="scientific">Candidatus Curtissbacteria bacterium RIFCSPHIGHO2_02_FULL_40_16b</name>
    <dbReference type="NCBI Taxonomy" id="1797714"/>
    <lineage>
        <taxon>Bacteria</taxon>
        <taxon>Candidatus Curtissiibacteriota</taxon>
    </lineage>
</organism>
<gene>
    <name evidence="1" type="ORF">A3D04_03120</name>
</gene>
<name>A0A1F5G807_9BACT</name>
<dbReference type="AlphaFoldDB" id="A0A1F5G807"/>
<protein>
    <submittedName>
        <fullName evidence="1">Uncharacterized protein</fullName>
    </submittedName>
</protein>
<dbReference type="EMBL" id="MFBD01000040">
    <property type="protein sequence ID" value="OGD88023.1"/>
    <property type="molecule type" value="Genomic_DNA"/>
</dbReference>
<sequence length="264" mass="30669">MSIDRLLARPKIEVDQREPLVIKPGEEFFPFADITVNLPNQSALERASRDFTIEDERYGVLTGRFFFIHPYSGGNASLELAFLPIRFYTLARQQDYLIKIDMSNYPGKPKERFEFGLGVDLLGSVGENRAVNFASDFDKIAQIQVTNHITGKTFNAIRKKAWVGYDDTRCPYQDQFTLIFDEFYYEGQEPVLEHQRDAGVEMFAQHDLEEMRQGIELTIEEIQRRNERATTINNQRSFREPFHLAFIKDPRVMEQIGVTLTHTT</sequence>
<reference evidence="1 2" key="1">
    <citation type="journal article" date="2016" name="Nat. Commun.">
        <title>Thousands of microbial genomes shed light on interconnected biogeochemical processes in an aquifer system.</title>
        <authorList>
            <person name="Anantharaman K."/>
            <person name="Brown C.T."/>
            <person name="Hug L.A."/>
            <person name="Sharon I."/>
            <person name="Castelle C.J."/>
            <person name="Probst A.J."/>
            <person name="Thomas B.C."/>
            <person name="Singh A."/>
            <person name="Wilkins M.J."/>
            <person name="Karaoz U."/>
            <person name="Brodie E.L."/>
            <person name="Williams K.H."/>
            <person name="Hubbard S.S."/>
            <person name="Banfield J.F."/>
        </authorList>
    </citation>
    <scope>NUCLEOTIDE SEQUENCE [LARGE SCALE GENOMIC DNA]</scope>
</reference>